<feature type="domain" description="Glycoside hydrolase family 57 N-terminal" evidence="3">
    <location>
        <begin position="8"/>
        <end position="289"/>
    </location>
</feature>
<accession>A0ABY8WWK0</accession>
<reference evidence="4 5" key="1">
    <citation type="journal article" date="2023" name="Cell">
        <title>Genetic manipulation of Patescibacteria provides mechanistic insights into microbial dark matter and the epibiotic lifestyle.</title>
        <authorList>
            <person name="Wang Y."/>
            <person name="Gallagher L.A."/>
            <person name="Andrade P.A."/>
            <person name="Liu A."/>
            <person name="Humphreys I.R."/>
            <person name="Turkarslan S."/>
            <person name="Cutler K.J."/>
            <person name="Arrieta-Ortiz M.L."/>
            <person name="Li Y."/>
            <person name="Radey M.C."/>
            <person name="McLean J.S."/>
            <person name="Cong Q."/>
            <person name="Baker D."/>
            <person name="Baliga N.S."/>
            <person name="Peterson S.B."/>
            <person name="Mougous J.D."/>
        </authorList>
    </citation>
    <scope>NUCLEOTIDE SEQUENCE [LARGE SCALE GENOMIC DNA]</scope>
    <source>
        <strain evidence="4 5">ML1</strain>
    </source>
</reference>
<sequence>MSSKRGIVLYLHVHQPWRVREYTVFDTAVNHDYFGECKEPHRSNRAIFEKVADKSYRPMARLLKQLLDTHPDFKVSLSISGTMLEQAEAWAPDVIDVFRALVETGRTEIVADTYYHSLAFFFSRAEFERQVALYRAKIRDLFGVETRVFRNTELSYDNNLAKWADDNGFKGILAEGWDPILGWRSPNYVYRPINTKHIKLLMKNYRLSDDIAFRFGNRDWEEFPLRASKYDTWLNNALGGDGQIVNLFMDFETFGENIWEDTGIFSFFSDFVDRWLKNPANTFYTASGACDAFDAADEVDCPYTTTWADTERDLTAWLGNSMQHEAMRHLYALEDDVMRTDDTDLISDWRRLTTSDHPYYMCTKWFSDGDVHAYFSPYNSPYDAFLYFMNALRDIRYRVYEHHRHGGF</sequence>
<comment type="similarity">
    <text evidence="1">Belongs to the glycosyl hydrolase 57 family.</text>
</comment>
<proteinExistence type="inferred from homology"/>
<protein>
    <submittedName>
        <fullName evidence="4">Alpha-amylase</fullName>
    </submittedName>
</protein>
<name>A0ABY8WWK0_9BACT</name>
<dbReference type="Pfam" id="PF03065">
    <property type="entry name" value="Glyco_hydro_57"/>
    <property type="match status" value="1"/>
</dbReference>
<evidence type="ECO:0000313" key="5">
    <source>
        <dbReference type="Proteomes" id="UP001177295"/>
    </source>
</evidence>
<dbReference type="EMBL" id="CP124550">
    <property type="protein sequence ID" value="WIO46055.1"/>
    <property type="molecule type" value="Genomic_DNA"/>
</dbReference>
<dbReference type="PANTHER" id="PTHR36306">
    <property type="entry name" value="ALPHA-AMYLASE-RELATED-RELATED"/>
    <property type="match status" value="1"/>
</dbReference>
<dbReference type="Proteomes" id="UP001177295">
    <property type="component" value="Chromosome"/>
</dbReference>
<keyword evidence="5" id="KW-1185">Reference proteome</keyword>
<gene>
    <name evidence="4" type="ORF">SEML1_0431</name>
</gene>
<keyword evidence="2" id="KW-0119">Carbohydrate metabolism</keyword>
<evidence type="ECO:0000313" key="4">
    <source>
        <dbReference type="EMBL" id="WIO46055.1"/>
    </source>
</evidence>
<dbReference type="InterPro" id="IPR011330">
    <property type="entry name" value="Glyco_hydro/deAcase_b/a-brl"/>
</dbReference>
<dbReference type="RefSeq" id="WP_376754409.1">
    <property type="nucleotide sequence ID" value="NZ_CP124550.1"/>
</dbReference>
<dbReference type="InterPro" id="IPR004300">
    <property type="entry name" value="Glyco_hydro_57_N"/>
</dbReference>
<dbReference type="PANTHER" id="PTHR36306:SF1">
    <property type="entry name" value="ALPHA-AMYLASE-RELATED"/>
    <property type="match status" value="1"/>
</dbReference>
<dbReference type="SUPFAM" id="SSF88713">
    <property type="entry name" value="Glycoside hydrolase/deacetylase"/>
    <property type="match status" value="1"/>
</dbReference>
<evidence type="ECO:0000259" key="3">
    <source>
        <dbReference type="Pfam" id="PF03065"/>
    </source>
</evidence>
<dbReference type="InterPro" id="IPR052046">
    <property type="entry name" value="GH57_Enzymes"/>
</dbReference>
<evidence type="ECO:0000256" key="2">
    <source>
        <dbReference type="ARBA" id="ARBA00023277"/>
    </source>
</evidence>
<organism evidence="4 5">
    <name type="scientific">Candidatus Southlakia epibionticum</name>
    <dbReference type="NCBI Taxonomy" id="3043284"/>
    <lineage>
        <taxon>Bacteria</taxon>
        <taxon>Candidatus Saccharimonadota</taxon>
        <taxon>Candidatus Saccharimonadia</taxon>
        <taxon>Candidatus Saccharimonadales</taxon>
        <taxon>Candidatus Saccharimonadaceae</taxon>
        <taxon>Candidatus Southlakia</taxon>
    </lineage>
</organism>
<dbReference type="CDD" id="cd10795">
    <property type="entry name" value="GH57N_MJA1_like"/>
    <property type="match status" value="1"/>
</dbReference>
<dbReference type="Gene3D" id="3.20.110.20">
    <property type="match status" value="1"/>
</dbReference>
<evidence type="ECO:0000256" key="1">
    <source>
        <dbReference type="ARBA" id="ARBA00006821"/>
    </source>
</evidence>